<dbReference type="Pfam" id="PF05137">
    <property type="entry name" value="PilN"/>
    <property type="match status" value="1"/>
</dbReference>
<feature type="transmembrane region" description="Helical" evidence="2">
    <location>
        <begin position="21"/>
        <end position="41"/>
    </location>
</feature>
<keyword evidence="2" id="KW-1133">Transmembrane helix</keyword>
<organism evidence="3 4">
    <name type="scientific">Natronomicrosphaera hydrolytica</name>
    <dbReference type="NCBI Taxonomy" id="3242702"/>
    <lineage>
        <taxon>Bacteria</taxon>
        <taxon>Pseudomonadati</taxon>
        <taxon>Planctomycetota</taxon>
        <taxon>Phycisphaerae</taxon>
        <taxon>Phycisphaerales</taxon>
        <taxon>Phycisphaeraceae</taxon>
        <taxon>Natronomicrosphaera</taxon>
    </lineage>
</organism>
<evidence type="ECO:0000313" key="3">
    <source>
        <dbReference type="EMBL" id="MFA9476907.1"/>
    </source>
</evidence>
<dbReference type="Proteomes" id="UP001575105">
    <property type="component" value="Unassembled WGS sequence"/>
</dbReference>
<evidence type="ECO:0000256" key="1">
    <source>
        <dbReference type="SAM" id="Coils"/>
    </source>
</evidence>
<protein>
    <submittedName>
        <fullName evidence="3">PilN domain-containing protein</fullName>
    </submittedName>
</protein>
<keyword evidence="2" id="KW-0812">Transmembrane</keyword>
<dbReference type="RefSeq" id="WP_425343832.1">
    <property type="nucleotide sequence ID" value="NZ_JBGUBD010000001.1"/>
</dbReference>
<name>A0ABV4U242_9BACT</name>
<comment type="caution">
    <text evidence="3">The sequence shown here is derived from an EMBL/GenBank/DDBJ whole genome shotgun (WGS) entry which is preliminary data.</text>
</comment>
<evidence type="ECO:0000313" key="4">
    <source>
        <dbReference type="Proteomes" id="UP001575105"/>
    </source>
</evidence>
<gene>
    <name evidence="3" type="ORF">ACERK3_01240</name>
</gene>
<keyword evidence="1" id="KW-0175">Coiled coil</keyword>
<evidence type="ECO:0000256" key="2">
    <source>
        <dbReference type="SAM" id="Phobius"/>
    </source>
</evidence>
<keyword evidence="2" id="KW-0472">Membrane</keyword>
<dbReference type="InterPro" id="IPR007813">
    <property type="entry name" value="PilN"/>
</dbReference>
<keyword evidence="4" id="KW-1185">Reference proteome</keyword>
<accession>A0ABV4U242</accession>
<feature type="coiled-coil region" evidence="1">
    <location>
        <begin position="53"/>
        <end position="87"/>
    </location>
</feature>
<dbReference type="EMBL" id="JBGUBD010000001">
    <property type="protein sequence ID" value="MFA9476907.1"/>
    <property type="molecule type" value="Genomic_DNA"/>
</dbReference>
<sequence>MDNMSFLPEDYLERRAARRTNILCLTLFGIVMVGLVGAYVVSGRHDAEVRELHRQVNLEFEEAARRIEQLEQLQQQKKQMIHKAQVTGVLLERVPRSLLMAELINHMPATLSLTEMDLETRELRTTTRPRTAIEREQQRLASRSKANDMFSQIEVPETEMTVNLVGVAPTDVEVARFMTALGRHNMFYDVNLLFSEQTTISEQRMRQFRIELKVNQDVDFDAMEPTLVSRELKQNPMGSRLQIDESGELVAPGANVAPKWGQP</sequence>
<proteinExistence type="predicted"/>
<reference evidence="3 4" key="1">
    <citation type="submission" date="2024-08" db="EMBL/GenBank/DDBJ databases">
        <title>Whole-genome sequencing of halo(alkali)philic microorganisms from hypersaline lakes.</title>
        <authorList>
            <person name="Sorokin D.Y."/>
            <person name="Merkel A.Y."/>
            <person name="Messina E."/>
            <person name="Yakimov M."/>
        </authorList>
    </citation>
    <scope>NUCLEOTIDE SEQUENCE [LARGE SCALE GENOMIC DNA]</scope>
    <source>
        <strain evidence="3 4">AB-hyl4</strain>
    </source>
</reference>